<dbReference type="AlphaFoldDB" id="A0A4R8FS73"/>
<dbReference type="EMBL" id="SOEC01000010">
    <property type="protein sequence ID" value="TDX28328.1"/>
    <property type="molecule type" value="Genomic_DNA"/>
</dbReference>
<dbReference type="Proteomes" id="UP000294489">
    <property type="component" value="Unassembled WGS sequence"/>
</dbReference>
<evidence type="ECO:0000313" key="3">
    <source>
        <dbReference type="Proteomes" id="UP000294489"/>
    </source>
</evidence>
<dbReference type="Pfam" id="PF11726">
    <property type="entry name" value="YagK_YfjJ_C"/>
    <property type="match status" value="1"/>
</dbReference>
<protein>
    <submittedName>
        <fullName evidence="2">Uncharacterized protein DUF3296</fullName>
    </submittedName>
</protein>
<reference evidence="2 3" key="1">
    <citation type="submission" date="2019-03" db="EMBL/GenBank/DDBJ databases">
        <title>Freshwater and sediment microbial communities from various areas in North America, analyzing microbe dynamics in response to fracking.</title>
        <authorList>
            <person name="Lamendella R."/>
        </authorList>
    </citation>
    <scope>NUCLEOTIDE SEQUENCE [LARGE SCALE GENOMIC DNA]</scope>
    <source>
        <strain evidence="2 3">6_TX</strain>
    </source>
</reference>
<evidence type="ECO:0000313" key="2">
    <source>
        <dbReference type="EMBL" id="TDX28328.1"/>
    </source>
</evidence>
<name>A0A4R8FS73_9GAMM</name>
<dbReference type="InterPro" id="IPR057271">
    <property type="entry name" value="YagK_YfjJ_C"/>
</dbReference>
<feature type="domain" description="YagK/YfjJ C-terminal" evidence="1">
    <location>
        <begin position="25"/>
        <end position="87"/>
    </location>
</feature>
<sequence length="167" mass="19722">MLRVDLGYSQEYGTWIDYETARHHRERLCQQFHTNDLFAHQLGYAWKLEWGMDKGFHYHFVFFFDANQRKEPVTLNKRIGELWAQFITGKQGDYHNCNRNAENIYVQNAMGEIAYHDMAKRGYLDTAIRYLIKVDDCAALRVPGRSFQTSAIPRPLQGARLGRPRQY</sequence>
<evidence type="ECO:0000259" key="1">
    <source>
        <dbReference type="Pfam" id="PF11726"/>
    </source>
</evidence>
<organism evidence="2 3">
    <name type="scientific">Modicisalibacter xianhensis</name>
    <dbReference type="NCBI Taxonomy" id="442341"/>
    <lineage>
        <taxon>Bacteria</taxon>
        <taxon>Pseudomonadati</taxon>
        <taxon>Pseudomonadota</taxon>
        <taxon>Gammaproteobacteria</taxon>
        <taxon>Oceanospirillales</taxon>
        <taxon>Halomonadaceae</taxon>
        <taxon>Modicisalibacter</taxon>
    </lineage>
</organism>
<proteinExistence type="predicted"/>
<gene>
    <name evidence="2" type="ORF">DFO67_11028</name>
</gene>
<accession>A0A4R8FS73</accession>
<comment type="caution">
    <text evidence="2">The sequence shown here is derived from an EMBL/GenBank/DDBJ whole genome shotgun (WGS) entry which is preliminary data.</text>
</comment>